<feature type="compositionally biased region" description="Low complexity" evidence="1">
    <location>
        <begin position="21"/>
        <end position="37"/>
    </location>
</feature>
<feature type="compositionally biased region" description="Low complexity" evidence="1">
    <location>
        <begin position="339"/>
        <end position="349"/>
    </location>
</feature>
<dbReference type="SUPFAM" id="SSF103657">
    <property type="entry name" value="BAR/IMD domain-like"/>
    <property type="match status" value="1"/>
</dbReference>
<dbReference type="Gene3D" id="1.20.1270.60">
    <property type="entry name" value="Arfaptin homology (AH) domain/BAR domain"/>
    <property type="match status" value="1"/>
</dbReference>
<feature type="region of interest" description="Disordered" evidence="1">
    <location>
        <begin position="1"/>
        <end position="68"/>
    </location>
</feature>
<organism evidence="2 3">
    <name type="scientific">Plasmodiophora brassicae</name>
    <name type="common">Clubroot disease agent</name>
    <dbReference type="NCBI Taxonomy" id="37360"/>
    <lineage>
        <taxon>Eukaryota</taxon>
        <taxon>Sar</taxon>
        <taxon>Rhizaria</taxon>
        <taxon>Endomyxa</taxon>
        <taxon>Phytomyxea</taxon>
        <taxon>Plasmodiophorida</taxon>
        <taxon>Plasmodiophoridae</taxon>
        <taxon>Plasmodiophora</taxon>
    </lineage>
</organism>
<dbReference type="InterPro" id="IPR027267">
    <property type="entry name" value="AH/BAR_dom_sf"/>
</dbReference>
<evidence type="ECO:0000313" key="2">
    <source>
        <dbReference type="EMBL" id="CEP00200.1"/>
    </source>
</evidence>
<keyword evidence="3" id="KW-1185">Reference proteome</keyword>
<gene>
    <name evidence="2" type="ORF">PBRA_007934</name>
</gene>
<name>A0A0G4IY13_PLABS</name>
<dbReference type="AlphaFoldDB" id="A0A0G4IY13"/>
<accession>A0A0G4IY13</accession>
<feature type="compositionally biased region" description="Low complexity" evidence="1">
    <location>
        <begin position="1"/>
        <end position="13"/>
    </location>
</feature>
<evidence type="ECO:0000256" key="1">
    <source>
        <dbReference type="SAM" id="MobiDB-lite"/>
    </source>
</evidence>
<feature type="compositionally biased region" description="Acidic residues" evidence="1">
    <location>
        <begin position="350"/>
        <end position="364"/>
    </location>
</feature>
<feature type="region of interest" description="Disordered" evidence="1">
    <location>
        <begin position="376"/>
        <end position="404"/>
    </location>
</feature>
<proteinExistence type="predicted"/>
<dbReference type="Proteomes" id="UP000039324">
    <property type="component" value="Unassembled WGS sequence"/>
</dbReference>
<reference evidence="2 3" key="1">
    <citation type="submission" date="2015-02" db="EMBL/GenBank/DDBJ databases">
        <authorList>
            <person name="Chooi Y.-H."/>
        </authorList>
    </citation>
    <scope>NUCLEOTIDE SEQUENCE [LARGE SCALE GENOMIC DNA]</scope>
    <source>
        <strain evidence="2">E3</strain>
    </source>
</reference>
<protein>
    <submittedName>
        <fullName evidence="2">Uncharacterized protein</fullName>
    </submittedName>
</protein>
<feature type="region of interest" description="Disordered" evidence="1">
    <location>
        <begin position="338"/>
        <end position="364"/>
    </location>
</feature>
<dbReference type="EMBL" id="CDSF01000099">
    <property type="protein sequence ID" value="CEP00200.1"/>
    <property type="molecule type" value="Genomic_DNA"/>
</dbReference>
<evidence type="ECO:0000313" key="3">
    <source>
        <dbReference type="Proteomes" id="UP000039324"/>
    </source>
</evidence>
<sequence length="426" mass="46434">MSAVQDQQQQQQQHSRDDHFSSSSDSEVDSTTSPVVVAAPHLAIDTSADDDHPMAAATGQGRARGADDDVPTEFWMATRQTQCGANLTERMVSFMKQVTAAQAEFADKLAAISAAELQRAKNGPADSPIYAEYWTQLQLAMRLCRTWSASTKEMTSAIGALMAPMDRVVLIGRARMKECAHWNVELNKALSVFHTNVAKRQAKCYKALAVVMTPEYFDQTPAHKAHAVRRAAPTVAKYVEQIDEANAWLTKYMAQRPTLKTRLETLEAKRIDLTRTALTTFAAQIQTMGQVLAETAQEIVAGVDAVDDRACKMAFVNDLKALPTPHLENPALFEYTLPQQQQQQQQQASDADDDGHADDDEADEDVVDNGVGVERAAAAQNGPTRFGNIPINNGKAGGRPGMKVARRASAVANADEMDRSFMAPSA</sequence>